<evidence type="ECO:0000313" key="11">
    <source>
        <dbReference type="Proteomes" id="UP000218209"/>
    </source>
</evidence>
<keyword evidence="8" id="KW-0472">Membrane</keyword>
<proteinExistence type="inferred from homology"/>
<comment type="similarity">
    <text evidence="2">Belongs to the COX20 family.</text>
</comment>
<evidence type="ECO:0000256" key="6">
    <source>
        <dbReference type="ARBA" id="ARBA00022989"/>
    </source>
</evidence>
<accession>A0A1X6NLZ9</accession>
<evidence type="ECO:0000256" key="3">
    <source>
        <dbReference type="ARBA" id="ARBA00017689"/>
    </source>
</evidence>
<keyword evidence="5" id="KW-0999">Mitochondrion inner membrane</keyword>
<feature type="region of interest" description="Disordered" evidence="9">
    <location>
        <begin position="1"/>
        <end position="25"/>
    </location>
</feature>
<keyword evidence="6" id="KW-1133">Transmembrane helix</keyword>
<sequence>MSDGSRDPSATLPGGNDSAASASPPVVEAVAAPGTAAPADEDSFAFLHELHRVPCFRESVLYGGGGGALLGALHFQRTRSGERAADVAVKASLVFASAYWLMCRRNYRAQRASVRTSIDAVGRAAAEGVALKQRLGLAPPGLAPSATADEPGAAREAPPAPPQPPSPTGGGVGHA</sequence>
<reference evidence="10 11" key="1">
    <citation type="submission" date="2017-03" db="EMBL/GenBank/DDBJ databases">
        <title>WGS assembly of Porphyra umbilicalis.</title>
        <authorList>
            <person name="Brawley S.H."/>
            <person name="Blouin N.A."/>
            <person name="Ficko-Blean E."/>
            <person name="Wheeler G.L."/>
            <person name="Lohr M."/>
            <person name="Goodson H.V."/>
            <person name="Jenkins J.W."/>
            <person name="Blaby-Haas C.E."/>
            <person name="Helliwell K.E."/>
            <person name="Chan C."/>
            <person name="Marriage T."/>
            <person name="Bhattacharya D."/>
            <person name="Klein A.S."/>
            <person name="Badis Y."/>
            <person name="Brodie J."/>
            <person name="Cao Y."/>
            <person name="Collen J."/>
            <person name="Dittami S.M."/>
            <person name="Gachon C.M."/>
            <person name="Green B.R."/>
            <person name="Karpowicz S."/>
            <person name="Kim J.W."/>
            <person name="Kudahl U."/>
            <person name="Lin S."/>
            <person name="Michel G."/>
            <person name="Mittag M."/>
            <person name="Olson B.J."/>
            <person name="Pangilinan J."/>
            <person name="Peng Y."/>
            <person name="Qiu H."/>
            <person name="Shu S."/>
            <person name="Singer J.T."/>
            <person name="Smith A.G."/>
            <person name="Sprecher B.N."/>
            <person name="Wagner V."/>
            <person name="Wang W."/>
            <person name="Wang Z.-Y."/>
            <person name="Yan J."/>
            <person name="Yarish C."/>
            <person name="Zoeuner-Riek S."/>
            <person name="Zhuang Y."/>
            <person name="Zou Y."/>
            <person name="Lindquist E.A."/>
            <person name="Grimwood J."/>
            <person name="Barry K."/>
            <person name="Rokhsar D.S."/>
            <person name="Schmutz J."/>
            <person name="Stiller J.W."/>
            <person name="Grossman A.R."/>
            <person name="Prochnik S.E."/>
        </authorList>
    </citation>
    <scope>NUCLEOTIDE SEQUENCE [LARGE SCALE GENOMIC DNA]</scope>
    <source>
        <strain evidence="10">4086291</strain>
    </source>
</reference>
<dbReference type="Proteomes" id="UP000218209">
    <property type="component" value="Unassembled WGS sequence"/>
</dbReference>
<evidence type="ECO:0000256" key="5">
    <source>
        <dbReference type="ARBA" id="ARBA00022792"/>
    </source>
</evidence>
<dbReference type="PRINTS" id="PR02049">
    <property type="entry name" value="PROTEINF36A"/>
</dbReference>
<name>A0A1X6NLZ9_PORUM</name>
<dbReference type="Pfam" id="PF12597">
    <property type="entry name" value="Cox20"/>
    <property type="match status" value="1"/>
</dbReference>
<protein>
    <recommendedName>
        <fullName evidence="3">Cytochrome c oxidase assembly protein COX20, mitochondrial</fullName>
    </recommendedName>
</protein>
<keyword evidence="7" id="KW-0496">Mitochondrion</keyword>
<evidence type="ECO:0000256" key="9">
    <source>
        <dbReference type="SAM" id="MobiDB-lite"/>
    </source>
</evidence>
<organism evidence="10 11">
    <name type="scientific">Porphyra umbilicalis</name>
    <name type="common">Purple laver</name>
    <name type="synonym">Red alga</name>
    <dbReference type="NCBI Taxonomy" id="2786"/>
    <lineage>
        <taxon>Eukaryota</taxon>
        <taxon>Rhodophyta</taxon>
        <taxon>Bangiophyceae</taxon>
        <taxon>Bangiales</taxon>
        <taxon>Bangiaceae</taxon>
        <taxon>Porphyra</taxon>
    </lineage>
</organism>
<evidence type="ECO:0000256" key="2">
    <source>
        <dbReference type="ARBA" id="ARBA00009575"/>
    </source>
</evidence>
<gene>
    <name evidence="10" type="ORF">BU14_1585s0001</name>
</gene>
<dbReference type="PANTHER" id="PTHR31586">
    <property type="entry name" value="CYTOCHROME C OXIDASE PROTEIN 20"/>
    <property type="match status" value="1"/>
</dbReference>
<keyword evidence="11" id="KW-1185">Reference proteome</keyword>
<comment type="subcellular location">
    <subcellularLocation>
        <location evidence="1">Mitochondrion inner membrane</location>
    </subcellularLocation>
</comment>
<evidence type="ECO:0000256" key="8">
    <source>
        <dbReference type="ARBA" id="ARBA00023136"/>
    </source>
</evidence>
<evidence type="ECO:0000256" key="7">
    <source>
        <dbReference type="ARBA" id="ARBA00023128"/>
    </source>
</evidence>
<dbReference type="PANTHER" id="PTHR31586:SF1">
    <property type="entry name" value="CYTOCHROME C OXIDASE ASSEMBLY PROTEIN COX20, MITOCHONDRIAL"/>
    <property type="match status" value="1"/>
</dbReference>
<feature type="region of interest" description="Disordered" evidence="9">
    <location>
        <begin position="137"/>
        <end position="175"/>
    </location>
</feature>
<evidence type="ECO:0000256" key="4">
    <source>
        <dbReference type="ARBA" id="ARBA00022692"/>
    </source>
</evidence>
<dbReference type="InterPro" id="IPR022533">
    <property type="entry name" value="Cox20"/>
</dbReference>
<evidence type="ECO:0000313" key="10">
    <source>
        <dbReference type="EMBL" id="OSX69363.1"/>
    </source>
</evidence>
<dbReference type="AlphaFoldDB" id="A0A1X6NLZ9"/>
<evidence type="ECO:0000256" key="1">
    <source>
        <dbReference type="ARBA" id="ARBA00004273"/>
    </source>
</evidence>
<dbReference type="GO" id="GO:0033617">
    <property type="term" value="P:mitochondrial respiratory chain complex IV assembly"/>
    <property type="evidence" value="ECO:0007669"/>
    <property type="project" value="InterPro"/>
</dbReference>
<feature type="compositionally biased region" description="Pro residues" evidence="9">
    <location>
        <begin position="158"/>
        <end position="167"/>
    </location>
</feature>
<dbReference type="EMBL" id="KV919596">
    <property type="protein sequence ID" value="OSX69363.1"/>
    <property type="molecule type" value="Genomic_DNA"/>
</dbReference>
<keyword evidence="4" id="KW-0812">Transmembrane</keyword>
<dbReference type="GO" id="GO:0005743">
    <property type="term" value="C:mitochondrial inner membrane"/>
    <property type="evidence" value="ECO:0007669"/>
    <property type="project" value="UniProtKB-SubCell"/>
</dbReference>